<evidence type="ECO:0000256" key="1">
    <source>
        <dbReference type="SAM" id="Coils"/>
    </source>
</evidence>
<evidence type="ECO:0000313" key="5">
    <source>
        <dbReference type="Proteomes" id="UP000681162"/>
    </source>
</evidence>
<dbReference type="InterPro" id="IPR018925">
    <property type="entry name" value="XtmA-like_N"/>
</dbReference>
<keyword evidence="5" id="KW-1185">Reference proteome</keyword>
<dbReference type="Proteomes" id="UP000681162">
    <property type="component" value="Unassembled WGS sequence"/>
</dbReference>
<proteinExistence type="predicted"/>
<feature type="region of interest" description="Disordered" evidence="2">
    <location>
        <begin position="1"/>
        <end position="28"/>
    </location>
</feature>
<dbReference type="RefSeq" id="WP_212939210.1">
    <property type="nucleotide sequence ID" value="NZ_BORR01000005.1"/>
</dbReference>
<dbReference type="Pfam" id="PF10668">
    <property type="entry name" value="Phage_terminase"/>
    <property type="match status" value="1"/>
</dbReference>
<feature type="domain" description="PBSX phage terminase small subunit-like N-terminal" evidence="3">
    <location>
        <begin position="1"/>
        <end position="50"/>
    </location>
</feature>
<dbReference type="AlphaFoldDB" id="A0A919XSS0"/>
<name>A0A919XSS0_9BACL</name>
<sequence length="240" mass="27878">MSRKPSELRKKAKQIWLRSGRKKKPKQIADQLGISAELVRKWKSIDQWEATPIRGRGAPEGNQNALGNKGGRGGPEGNDHAVKHGLFRKFLPDDPETLEIFDQSEHLNRMDMLWLAIRTKWTNIVRAQKIMFVQDKDDETKTLKKNKQQLELVKRTNAEGVEEEVPVPVYIEEEYDIQYAWDKQGRALTAQASAMRELRALIRQYEDMLRQADPSEVNEKRQAEMDLLKSRVKAMQEEAW</sequence>
<evidence type="ECO:0000256" key="2">
    <source>
        <dbReference type="SAM" id="MobiDB-lite"/>
    </source>
</evidence>
<comment type="caution">
    <text evidence="4">The sequence shown here is derived from an EMBL/GenBank/DDBJ whole genome shotgun (WGS) entry which is preliminary data.</text>
</comment>
<dbReference type="NCBIfam" id="NF040601">
    <property type="entry name" value="TerS_not_xtmA"/>
    <property type="match status" value="1"/>
</dbReference>
<evidence type="ECO:0000259" key="3">
    <source>
        <dbReference type="Pfam" id="PF10668"/>
    </source>
</evidence>
<evidence type="ECO:0000313" key="4">
    <source>
        <dbReference type="EMBL" id="GIO36893.1"/>
    </source>
</evidence>
<protein>
    <recommendedName>
        <fullName evidence="3">PBSX phage terminase small subunit-like N-terminal domain-containing protein</fullName>
    </recommendedName>
</protein>
<accession>A0A919XSS0</accession>
<gene>
    <name evidence="4" type="primary">yqaS_2</name>
    <name evidence="4" type="ORF">J41TS12_17540</name>
</gene>
<dbReference type="EMBL" id="BORR01000005">
    <property type="protein sequence ID" value="GIO36893.1"/>
    <property type="molecule type" value="Genomic_DNA"/>
</dbReference>
<feature type="region of interest" description="Disordered" evidence="2">
    <location>
        <begin position="50"/>
        <end position="79"/>
    </location>
</feature>
<organism evidence="4 5">
    <name type="scientific">Paenibacillus antibioticophila</name>
    <dbReference type="NCBI Taxonomy" id="1274374"/>
    <lineage>
        <taxon>Bacteria</taxon>
        <taxon>Bacillati</taxon>
        <taxon>Bacillota</taxon>
        <taxon>Bacilli</taxon>
        <taxon>Bacillales</taxon>
        <taxon>Paenibacillaceae</taxon>
        <taxon>Paenibacillus</taxon>
    </lineage>
</organism>
<feature type="coiled-coil region" evidence="1">
    <location>
        <begin position="191"/>
        <end position="238"/>
    </location>
</feature>
<keyword evidence="1" id="KW-0175">Coiled coil</keyword>
<reference evidence="4 5" key="1">
    <citation type="submission" date="2021-03" db="EMBL/GenBank/DDBJ databases">
        <title>Antimicrobial resistance genes in bacteria isolated from Japanese honey, and their potential for conferring macrolide and lincosamide resistance in the American foulbrood pathogen Paenibacillus larvae.</title>
        <authorList>
            <person name="Okamoto M."/>
            <person name="Kumagai M."/>
            <person name="Kanamori H."/>
            <person name="Takamatsu D."/>
        </authorList>
    </citation>
    <scope>NUCLEOTIDE SEQUENCE [LARGE SCALE GENOMIC DNA]</scope>
    <source>
        <strain evidence="4 5">J41TS12</strain>
    </source>
</reference>